<evidence type="ECO:0000259" key="5">
    <source>
        <dbReference type="PROSITE" id="PS50013"/>
    </source>
</evidence>
<name>A0ABN7T5J5_OIKDI</name>
<proteinExistence type="predicted"/>
<dbReference type="CDD" id="cd00024">
    <property type="entry name" value="CD_CSD"/>
    <property type="match status" value="1"/>
</dbReference>
<dbReference type="Gene3D" id="2.40.50.40">
    <property type="match status" value="1"/>
</dbReference>
<dbReference type="InterPro" id="IPR000953">
    <property type="entry name" value="Chromo/chromo_shadow_dom"/>
</dbReference>
<organism evidence="6 7">
    <name type="scientific">Oikopleura dioica</name>
    <name type="common">Tunicate</name>
    <dbReference type="NCBI Taxonomy" id="34765"/>
    <lineage>
        <taxon>Eukaryota</taxon>
        <taxon>Metazoa</taxon>
        <taxon>Chordata</taxon>
        <taxon>Tunicata</taxon>
        <taxon>Appendicularia</taxon>
        <taxon>Copelata</taxon>
        <taxon>Oikopleuridae</taxon>
        <taxon>Oikopleura</taxon>
    </lineage>
</organism>
<feature type="region of interest" description="Disordered" evidence="3">
    <location>
        <begin position="229"/>
        <end position="261"/>
    </location>
</feature>
<feature type="region of interest" description="Disordered" evidence="3">
    <location>
        <begin position="146"/>
        <end position="171"/>
    </location>
</feature>
<comment type="subcellular location">
    <subcellularLocation>
        <location evidence="1">Nucleus</location>
    </subcellularLocation>
</comment>
<evidence type="ECO:0000313" key="6">
    <source>
        <dbReference type="EMBL" id="CAG5112272.1"/>
    </source>
</evidence>
<keyword evidence="7" id="KW-1185">Reference proteome</keyword>
<keyword evidence="4" id="KW-0732">Signal</keyword>
<evidence type="ECO:0000256" key="1">
    <source>
        <dbReference type="ARBA" id="ARBA00004123"/>
    </source>
</evidence>
<dbReference type="InterPro" id="IPR016197">
    <property type="entry name" value="Chromo-like_dom_sf"/>
</dbReference>
<evidence type="ECO:0000256" key="2">
    <source>
        <dbReference type="ARBA" id="ARBA00023242"/>
    </source>
</evidence>
<dbReference type="InterPro" id="IPR051219">
    <property type="entry name" value="Heterochromatin_chromo-domain"/>
</dbReference>
<feature type="domain" description="Chromo" evidence="5">
    <location>
        <begin position="174"/>
        <end position="234"/>
    </location>
</feature>
<protein>
    <submittedName>
        <fullName evidence="6">Oidioi.mRNA.OKI2018_I69.chr2.g6504.t1.cds</fullName>
    </submittedName>
</protein>
<sequence>MKLSQRIVLSFLLANDAAGKVVKCYECSSITFNDVNSCDSIEQQDQILFCESDIGCFTSDFIYFSENYAGGFLETITKGFISVNQNNEYTHGEGGRIKDRRIILGIVHYKFSADGGEEAYFPLDSLTEEEMLEVRKYEASFRKQRKDSAKVNTAQEIKEEKPNHDKSDHDNEEWEVEKILAHKFVRGGKRKFKVLWRDWPESDATWEPESLLTNCELIVQEYLEKLDQGITKKRRRKAPETNEKQAAEDESAISAGKSGIF</sequence>
<feature type="compositionally biased region" description="Basic and acidic residues" evidence="3">
    <location>
        <begin position="156"/>
        <end position="169"/>
    </location>
</feature>
<dbReference type="PROSITE" id="PS50013">
    <property type="entry name" value="CHROMO_2"/>
    <property type="match status" value="1"/>
</dbReference>
<evidence type="ECO:0000256" key="4">
    <source>
        <dbReference type="SAM" id="SignalP"/>
    </source>
</evidence>
<feature type="chain" id="PRO_5045312098" evidence="4">
    <location>
        <begin position="20"/>
        <end position="261"/>
    </location>
</feature>
<keyword evidence="2" id="KW-0539">Nucleus</keyword>
<evidence type="ECO:0000313" key="7">
    <source>
        <dbReference type="Proteomes" id="UP001158576"/>
    </source>
</evidence>
<dbReference type="InterPro" id="IPR023780">
    <property type="entry name" value="Chromo_domain"/>
</dbReference>
<evidence type="ECO:0000256" key="3">
    <source>
        <dbReference type="SAM" id="MobiDB-lite"/>
    </source>
</evidence>
<feature type="compositionally biased region" description="Basic and acidic residues" evidence="3">
    <location>
        <begin position="238"/>
        <end position="247"/>
    </location>
</feature>
<dbReference type="SUPFAM" id="SSF54160">
    <property type="entry name" value="Chromo domain-like"/>
    <property type="match status" value="1"/>
</dbReference>
<accession>A0ABN7T5J5</accession>
<dbReference type="PANTHER" id="PTHR22812">
    <property type="entry name" value="CHROMOBOX PROTEIN"/>
    <property type="match status" value="1"/>
</dbReference>
<dbReference type="EMBL" id="OU015567">
    <property type="protein sequence ID" value="CAG5112272.1"/>
    <property type="molecule type" value="Genomic_DNA"/>
</dbReference>
<feature type="signal peptide" evidence="4">
    <location>
        <begin position="1"/>
        <end position="19"/>
    </location>
</feature>
<reference evidence="6 7" key="1">
    <citation type="submission" date="2021-04" db="EMBL/GenBank/DDBJ databases">
        <authorList>
            <person name="Bliznina A."/>
        </authorList>
    </citation>
    <scope>NUCLEOTIDE SEQUENCE [LARGE SCALE GENOMIC DNA]</scope>
</reference>
<dbReference type="Proteomes" id="UP001158576">
    <property type="component" value="Chromosome 2"/>
</dbReference>
<gene>
    <name evidence="6" type="ORF">OKIOD_LOCUS15269</name>
</gene>
<dbReference type="Pfam" id="PF00385">
    <property type="entry name" value="Chromo"/>
    <property type="match status" value="1"/>
</dbReference>
<dbReference type="SMART" id="SM00298">
    <property type="entry name" value="CHROMO"/>
    <property type="match status" value="1"/>
</dbReference>